<dbReference type="PANTHER" id="PTHR42774:SF3">
    <property type="entry name" value="KETOHEXOKINASE"/>
    <property type="match status" value="1"/>
</dbReference>
<dbReference type="Pfam" id="PF00294">
    <property type="entry name" value="PfkB"/>
    <property type="match status" value="1"/>
</dbReference>
<evidence type="ECO:0000256" key="2">
    <source>
        <dbReference type="ARBA" id="ARBA00022777"/>
    </source>
</evidence>
<dbReference type="InterPro" id="IPR052562">
    <property type="entry name" value="Ketohexokinase-related"/>
</dbReference>
<sequence>MSLRAAKEVKAHGGLVAIDTGSPKPGVEEILKLADIVNAPRKFAEQFLGESDIKKASRAIAEYGPKTVCVTDGENGAAMFAKGKTRFEPATTPPQVVDTNGAGDCFSGALIHGVLQKWSAERILRFCTVSAGIKCSRLGNDEALPSSEEIEQAISSGN</sequence>
<dbReference type="InterPro" id="IPR029056">
    <property type="entry name" value="Ribokinase-like"/>
</dbReference>
<keyword evidence="5" id="KW-1185">Reference proteome</keyword>
<dbReference type="PANTHER" id="PTHR42774">
    <property type="entry name" value="PHOSPHOTRANSFERASE SYSTEM TRANSPORT PROTEIN"/>
    <property type="match status" value="1"/>
</dbReference>
<organism evidence="4 5">
    <name type="scientific">Thalassoglobus neptunius</name>
    <dbReference type="NCBI Taxonomy" id="1938619"/>
    <lineage>
        <taxon>Bacteria</taxon>
        <taxon>Pseudomonadati</taxon>
        <taxon>Planctomycetota</taxon>
        <taxon>Planctomycetia</taxon>
        <taxon>Planctomycetales</taxon>
        <taxon>Planctomycetaceae</taxon>
        <taxon>Thalassoglobus</taxon>
    </lineage>
</organism>
<evidence type="ECO:0000259" key="3">
    <source>
        <dbReference type="Pfam" id="PF00294"/>
    </source>
</evidence>
<dbReference type="AlphaFoldDB" id="A0A5C5X1N2"/>
<keyword evidence="1 4" id="KW-0808">Transferase</keyword>
<gene>
    <name evidence="4" type="primary">iolC_1</name>
    <name evidence="4" type="ORF">KOR42_04020</name>
</gene>
<name>A0A5C5X1N2_9PLAN</name>
<keyword evidence="2 4" id="KW-0418">Kinase</keyword>
<comment type="caution">
    <text evidence="4">The sequence shown here is derived from an EMBL/GenBank/DDBJ whole genome shotgun (WGS) entry which is preliminary data.</text>
</comment>
<dbReference type="EC" id="2.7.1.92" evidence="4"/>
<dbReference type="Gene3D" id="3.40.1190.20">
    <property type="match status" value="1"/>
</dbReference>
<evidence type="ECO:0000313" key="4">
    <source>
        <dbReference type="EMBL" id="TWT57044.1"/>
    </source>
</evidence>
<protein>
    <submittedName>
        <fullName evidence="4">5-dehydro-2-deoxygluconokinase</fullName>
        <ecNumber evidence="4">2.7.1.92</ecNumber>
    </submittedName>
</protein>
<dbReference type="Proteomes" id="UP000317243">
    <property type="component" value="Unassembled WGS sequence"/>
</dbReference>
<accession>A0A5C5X1N2</accession>
<evidence type="ECO:0000313" key="5">
    <source>
        <dbReference type="Proteomes" id="UP000317243"/>
    </source>
</evidence>
<reference evidence="4 5" key="1">
    <citation type="submission" date="2019-02" db="EMBL/GenBank/DDBJ databases">
        <title>Deep-cultivation of Planctomycetes and their phenomic and genomic characterization uncovers novel biology.</title>
        <authorList>
            <person name="Wiegand S."/>
            <person name="Jogler M."/>
            <person name="Boedeker C."/>
            <person name="Pinto D."/>
            <person name="Vollmers J."/>
            <person name="Rivas-Marin E."/>
            <person name="Kohn T."/>
            <person name="Peeters S.H."/>
            <person name="Heuer A."/>
            <person name="Rast P."/>
            <person name="Oberbeckmann S."/>
            <person name="Bunk B."/>
            <person name="Jeske O."/>
            <person name="Meyerdierks A."/>
            <person name="Storesund J.E."/>
            <person name="Kallscheuer N."/>
            <person name="Luecker S."/>
            <person name="Lage O.M."/>
            <person name="Pohl T."/>
            <person name="Merkel B.J."/>
            <person name="Hornburger P."/>
            <person name="Mueller R.-W."/>
            <person name="Bruemmer F."/>
            <person name="Labrenz M."/>
            <person name="Spormann A.M."/>
            <person name="Op Den Camp H."/>
            <person name="Overmann J."/>
            <person name="Amann R."/>
            <person name="Jetten M.S.M."/>
            <person name="Mascher T."/>
            <person name="Medema M.H."/>
            <person name="Devos D.P."/>
            <person name="Kaster A.-K."/>
            <person name="Ovreas L."/>
            <person name="Rohde M."/>
            <person name="Galperin M.Y."/>
            <person name="Jogler C."/>
        </authorList>
    </citation>
    <scope>NUCLEOTIDE SEQUENCE [LARGE SCALE GENOMIC DNA]</scope>
    <source>
        <strain evidence="4 5">KOR42</strain>
    </source>
</reference>
<feature type="domain" description="Carbohydrate kinase PfkB" evidence="3">
    <location>
        <begin position="4"/>
        <end position="145"/>
    </location>
</feature>
<evidence type="ECO:0000256" key="1">
    <source>
        <dbReference type="ARBA" id="ARBA00022679"/>
    </source>
</evidence>
<dbReference type="PROSITE" id="PS00584">
    <property type="entry name" value="PFKB_KINASES_2"/>
    <property type="match status" value="1"/>
</dbReference>
<dbReference type="EMBL" id="SIHI01000001">
    <property type="protein sequence ID" value="TWT57044.1"/>
    <property type="molecule type" value="Genomic_DNA"/>
</dbReference>
<dbReference type="GO" id="GO:0047590">
    <property type="term" value="F:5-dehydro-2-deoxygluconokinase activity"/>
    <property type="evidence" value="ECO:0007669"/>
    <property type="project" value="UniProtKB-EC"/>
</dbReference>
<dbReference type="InterPro" id="IPR002173">
    <property type="entry name" value="Carboh/pur_kinase_PfkB_CS"/>
</dbReference>
<proteinExistence type="predicted"/>
<dbReference type="SUPFAM" id="SSF53613">
    <property type="entry name" value="Ribokinase-like"/>
    <property type="match status" value="1"/>
</dbReference>
<dbReference type="InterPro" id="IPR011611">
    <property type="entry name" value="PfkB_dom"/>
</dbReference>